<keyword evidence="2" id="KW-1133">Transmembrane helix</keyword>
<feature type="region of interest" description="Disordered" evidence="1">
    <location>
        <begin position="131"/>
        <end position="164"/>
    </location>
</feature>
<keyword evidence="2" id="KW-0812">Transmembrane</keyword>
<comment type="caution">
    <text evidence="3">The sequence shown here is derived from an EMBL/GenBank/DDBJ whole genome shotgun (WGS) entry which is preliminary data.</text>
</comment>
<feature type="region of interest" description="Disordered" evidence="1">
    <location>
        <begin position="1"/>
        <end position="39"/>
    </location>
</feature>
<accession>A0ABQ8JFX7</accession>
<feature type="compositionally biased region" description="Low complexity" evidence="1">
    <location>
        <begin position="178"/>
        <end position="191"/>
    </location>
</feature>
<keyword evidence="4" id="KW-1185">Reference proteome</keyword>
<proteinExistence type="predicted"/>
<evidence type="ECO:0000256" key="1">
    <source>
        <dbReference type="SAM" id="MobiDB-lite"/>
    </source>
</evidence>
<feature type="transmembrane region" description="Helical" evidence="2">
    <location>
        <begin position="238"/>
        <end position="258"/>
    </location>
</feature>
<organism evidence="3 4">
    <name type="scientific">Dermatophagoides pteronyssinus</name>
    <name type="common">European house dust mite</name>
    <dbReference type="NCBI Taxonomy" id="6956"/>
    <lineage>
        <taxon>Eukaryota</taxon>
        <taxon>Metazoa</taxon>
        <taxon>Ecdysozoa</taxon>
        <taxon>Arthropoda</taxon>
        <taxon>Chelicerata</taxon>
        <taxon>Arachnida</taxon>
        <taxon>Acari</taxon>
        <taxon>Acariformes</taxon>
        <taxon>Sarcoptiformes</taxon>
        <taxon>Astigmata</taxon>
        <taxon>Psoroptidia</taxon>
        <taxon>Analgoidea</taxon>
        <taxon>Pyroglyphidae</taxon>
        <taxon>Dermatophagoidinae</taxon>
        <taxon>Dermatophagoides</taxon>
    </lineage>
</organism>
<evidence type="ECO:0000313" key="4">
    <source>
        <dbReference type="Proteomes" id="UP000887458"/>
    </source>
</evidence>
<name>A0ABQ8JFX7_DERPT</name>
<dbReference type="Proteomes" id="UP000887458">
    <property type="component" value="Unassembled WGS sequence"/>
</dbReference>
<dbReference type="EMBL" id="NJHN03000040">
    <property type="protein sequence ID" value="KAH9421493.1"/>
    <property type="molecule type" value="Genomic_DNA"/>
</dbReference>
<keyword evidence="2" id="KW-0472">Membrane</keyword>
<evidence type="ECO:0000256" key="2">
    <source>
        <dbReference type="SAM" id="Phobius"/>
    </source>
</evidence>
<feature type="region of interest" description="Disordered" evidence="1">
    <location>
        <begin position="176"/>
        <end position="195"/>
    </location>
</feature>
<feature type="compositionally biased region" description="Low complexity" evidence="1">
    <location>
        <begin position="133"/>
        <end position="155"/>
    </location>
</feature>
<gene>
    <name evidence="3" type="ORF">DERP_012225</name>
</gene>
<feature type="compositionally biased region" description="Basic and acidic residues" evidence="1">
    <location>
        <begin position="1"/>
        <end position="12"/>
    </location>
</feature>
<reference evidence="3 4" key="1">
    <citation type="journal article" date="2018" name="J. Allergy Clin. Immunol.">
        <title>High-quality assembly of Dermatophagoides pteronyssinus genome and transcriptome reveals a wide range of novel allergens.</title>
        <authorList>
            <person name="Liu X.Y."/>
            <person name="Yang K.Y."/>
            <person name="Wang M.Q."/>
            <person name="Kwok J.S."/>
            <person name="Zeng X."/>
            <person name="Yang Z."/>
            <person name="Xiao X.J."/>
            <person name="Lau C.P."/>
            <person name="Li Y."/>
            <person name="Huang Z.M."/>
            <person name="Ba J.G."/>
            <person name="Yim A.K."/>
            <person name="Ouyang C.Y."/>
            <person name="Ngai S.M."/>
            <person name="Chan T.F."/>
            <person name="Leung E.L."/>
            <person name="Liu L."/>
            <person name="Liu Z.G."/>
            <person name="Tsui S.K."/>
        </authorList>
    </citation>
    <scope>NUCLEOTIDE SEQUENCE [LARGE SCALE GENOMIC DNA]</scope>
    <source>
        <strain evidence="3">Derp</strain>
    </source>
</reference>
<sequence length="261" mass="29417">MDEDHSKTKENVSSKNNSLKKSTKMPEKFLKTQQQQPRKSLIITPKQKLSIETTSVKQQQKQQQKSLNLINTKSSSITTKNDIKSQIINGKLFKGKIITTTSISPKNIDLSSSSTVASSISSDFSSPIKINVSKSTSSDRSPTTTTTKSKSNTSKLFKKSEQSCHCRNRNSLMLIKTPSSSPLSSSPSPSSTQSDNIILNDISKLSFDNQKSKPRSQKNFYLDLFRKMFYEYFYSTDFIGFICLNILTISIVLIIKWVRNR</sequence>
<evidence type="ECO:0000313" key="3">
    <source>
        <dbReference type="EMBL" id="KAH9421493.1"/>
    </source>
</evidence>
<protein>
    <submittedName>
        <fullName evidence="3">Uncharacterized protein</fullName>
    </submittedName>
</protein>
<reference evidence="3 4" key="2">
    <citation type="journal article" date="2022" name="Mol. Biol. Evol.">
        <title>Comparative Genomics Reveals Insights into the Divergent Evolution of Astigmatic Mites and Household Pest Adaptations.</title>
        <authorList>
            <person name="Xiong Q."/>
            <person name="Wan A.T."/>
            <person name="Liu X."/>
            <person name="Fung C.S."/>
            <person name="Xiao X."/>
            <person name="Malainual N."/>
            <person name="Hou J."/>
            <person name="Wang L."/>
            <person name="Wang M."/>
            <person name="Yang K.Y."/>
            <person name="Cui Y."/>
            <person name="Leung E.L."/>
            <person name="Nong W."/>
            <person name="Shin S.K."/>
            <person name="Au S.W."/>
            <person name="Jeong K.Y."/>
            <person name="Chew F.T."/>
            <person name="Hui J.H."/>
            <person name="Leung T.F."/>
            <person name="Tungtrongchitr A."/>
            <person name="Zhong N."/>
            <person name="Liu Z."/>
            <person name="Tsui S.K."/>
        </authorList>
    </citation>
    <scope>NUCLEOTIDE SEQUENCE [LARGE SCALE GENOMIC DNA]</scope>
    <source>
        <strain evidence="3">Derp</strain>
    </source>
</reference>